<dbReference type="GO" id="GO:0016757">
    <property type="term" value="F:glycosyltransferase activity"/>
    <property type="evidence" value="ECO:0007669"/>
    <property type="project" value="InterPro"/>
</dbReference>
<protein>
    <submittedName>
        <fullName evidence="2">Glycosyltransferase</fullName>
    </submittedName>
</protein>
<comment type="caution">
    <text evidence="2">The sequence shown here is derived from an EMBL/GenBank/DDBJ whole genome shotgun (WGS) entry which is preliminary data.</text>
</comment>
<feature type="domain" description="Glycosyl transferase family 1" evidence="1">
    <location>
        <begin position="2"/>
        <end position="83"/>
    </location>
</feature>
<sequence>MENPVIFYNSIDVLVLPSNNKLEAFGMVVAEAIKSGCRVVVSDMPGMRDLVIQSDAGYLFDPNNPFDLAEKLKLVVKDGRVDKKNNLWKIEDVVQKYEKLL</sequence>
<evidence type="ECO:0000313" key="2">
    <source>
        <dbReference type="EMBL" id="KKQ89541.1"/>
    </source>
</evidence>
<dbReference type="Proteomes" id="UP000033841">
    <property type="component" value="Unassembled WGS sequence"/>
</dbReference>
<dbReference type="InterPro" id="IPR001296">
    <property type="entry name" value="Glyco_trans_1"/>
</dbReference>
<proteinExistence type="predicted"/>
<dbReference type="InterPro" id="IPR050194">
    <property type="entry name" value="Glycosyltransferase_grp1"/>
</dbReference>
<dbReference type="EMBL" id="LBVR01000055">
    <property type="protein sequence ID" value="KKQ89541.1"/>
    <property type="molecule type" value="Genomic_DNA"/>
</dbReference>
<dbReference type="Pfam" id="PF00534">
    <property type="entry name" value="Glycos_transf_1"/>
    <property type="match status" value="1"/>
</dbReference>
<evidence type="ECO:0000313" key="3">
    <source>
        <dbReference type="Proteomes" id="UP000033841"/>
    </source>
</evidence>
<reference evidence="2 3" key="1">
    <citation type="journal article" date="2015" name="Nature">
        <title>rRNA introns, odd ribosomes, and small enigmatic genomes across a large radiation of phyla.</title>
        <authorList>
            <person name="Brown C.T."/>
            <person name="Hug L.A."/>
            <person name="Thomas B.C."/>
            <person name="Sharon I."/>
            <person name="Castelle C.J."/>
            <person name="Singh A."/>
            <person name="Wilkins M.J."/>
            <person name="Williams K.H."/>
            <person name="Banfield J.F."/>
        </authorList>
    </citation>
    <scope>NUCLEOTIDE SEQUENCE [LARGE SCALE GENOMIC DNA]</scope>
</reference>
<dbReference type="PANTHER" id="PTHR45947">
    <property type="entry name" value="SULFOQUINOVOSYL TRANSFERASE SQD2"/>
    <property type="match status" value="1"/>
</dbReference>
<dbReference type="SUPFAM" id="SSF53756">
    <property type="entry name" value="UDP-Glycosyltransferase/glycogen phosphorylase"/>
    <property type="match status" value="1"/>
</dbReference>
<gene>
    <name evidence="2" type="ORF">UT14_C0055G0003</name>
</gene>
<dbReference type="PANTHER" id="PTHR45947:SF3">
    <property type="entry name" value="SULFOQUINOVOSYL TRANSFERASE SQD2"/>
    <property type="match status" value="1"/>
</dbReference>
<dbReference type="Gene3D" id="3.40.50.2000">
    <property type="entry name" value="Glycogen Phosphorylase B"/>
    <property type="match status" value="2"/>
</dbReference>
<evidence type="ECO:0000259" key="1">
    <source>
        <dbReference type="Pfam" id="PF00534"/>
    </source>
</evidence>
<accession>A0A0G0PJN8</accession>
<organism evidence="2 3">
    <name type="scientific">Candidatus Shapirobacteria bacterium GW2011_GWE1_38_92</name>
    <dbReference type="NCBI Taxonomy" id="1618489"/>
    <lineage>
        <taxon>Bacteria</taxon>
        <taxon>Candidatus Shapironibacteriota</taxon>
    </lineage>
</organism>
<name>A0A0G0PJN8_9BACT</name>
<keyword evidence="2" id="KW-0808">Transferase</keyword>
<dbReference type="AlphaFoldDB" id="A0A0G0PJN8"/>